<evidence type="ECO:0000313" key="1">
    <source>
        <dbReference type="EMBL" id="MEQ2285616.1"/>
    </source>
</evidence>
<reference evidence="1 2" key="1">
    <citation type="submission" date="2021-06" db="EMBL/GenBank/DDBJ databases">
        <authorList>
            <person name="Palmer J.M."/>
        </authorList>
    </citation>
    <scope>NUCLEOTIDE SEQUENCE [LARGE SCALE GENOMIC DNA]</scope>
    <source>
        <strain evidence="1 2">AS_MEX2019</strain>
        <tissue evidence="1">Muscle</tissue>
    </source>
</reference>
<gene>
    <name evidence="1" type="ORF">AMECASPLE_033795</name>
</gene>
<dbReference type="Proteomes" id="UP001469553">
    <property type="component" value="Unassembled WGS sequence"/>
</dbReference>
<proteinExistence type="predicted"/>
<accession>A0ABV0XW79</accession>
<protein>
    <submittedName>
        <fullName evidence="1">Uncharacterized protein</fullName>
    </submittedName>
</protein>
<name>A0ABV0XW79_9TELE</name>
<organism evidence="1 2">
    <name type="scientific">Ameca splendens</name>
    <dbReference type="NCBI Taxonomy" id="208324"/>
    <lineage>
        <taxon>Eukaryota</taxon>
        <taxon>Metazoa</taxon>
        <taxon>Chordata</taxon>
        <taxon>Craniata</taxon>
        <taxon>Vertebrata</taxon>
        <taxon>Euteleostomi</taxon>
        <taxon>Actinopterygii</taxon>
        <taxon>Neopterygii</taxon>
        <taxon>Teleostei</taxon>
        <taxon>Neoteleostei</taxon>
        <taxon>Acanthomorphata</taxon>
        <taxon>Ovalentaria</taxon>
        <taxon>Atherinomorphae</taxon>
        <taxon>Cyprinodontiformes</taxon>
        <taxon>Goodeidae</taxon>
        <taxon>Ameca</taxon>
    </lineage>
</organism>
<comment type="caution">
    <text evidence="1">The sequence shown here is derived from an EMBL/GenBank/DDBJ whole genome shotgun (WGS) entry which is preliminary data.</text>
</comment>
<keyword evidence="2" id="KW-1185">Reference proteome</keyword>
<dbReference type="EMBL" id="JAHRIP010014063">
    <property type="protein sequence ID" value="MEQ2285616.1"/>
    <property type="molecule type" value="Genomic_DNA"/>
</dbReference>
<evidence type="ECO:0000313" key="2">
    <source>
        <dbReference type="Proteomes" id="UP001469553"/>
    </source>
</evidence>
<sequence>MGYTLDRLPVHHRATQIQRTNNHANTLIPKSNLERPLNLTVMFLDCGRKLEYQERTQACSMQRDPMLLATKQPCYQLNLPYFSLSFLGGDGGRGLSCNRWVAGLNPHSVRLSRCVLGQDTSPVLPADGGQRVRWCRLYGSITSGSSEVPYKHRPFTFYLIVAHFILSY</sequence>